<proteinExistence type="predicted"/>
<organism evidence="1 2">
    <name type="scientific">Hortaea werneckii</name>
    <name type="common">Black yeast</name>
    <name type="synonym">Cladosporium werneckii</name>
    <dbReference type="NCBI Taxonomy" id="91943"/>
    <lineage>
        <taxon>Eukaryota</taxon>
        <taxon>Fungi</taxon>
        <taxon>Dikarya</taxon>
        <taxon>Ascomycota</taxon>
        <taxon>Pezizomycotina</taxon>
        <taxon>Dothideomycetes</taxon>
        <taxon>Dothideomycetidae</taxon>
        <taxon>Mycosphaerellales</taxon>
        <taxon>Teratosphaeriaceae</taxon>
        <taxon>Hortaea</taxon>
    </lineage>
</organism>
<dbReference type="Proteomes" id="UP000269276">
    <property type="component" value="Unassembled WGS sequence"/>
</dbReference>
<comment type="caution">
    <text evidence="1">The sequence shown here is derived from an EMBL/GenBank/DDBJ whole genome shotgun (WGS) entry which is preliminary data.</text>
</comment>
<evidence type="ECO:0000313" key="1">
    <source>
        <dbReference type="EMBL" id="RMY53710.1"/>
    </source>
</evidence>
<evidence type="ECO:0000313" key="2">
    <source>
        <dbReference type="Proteomes" id="UP000269276"/>
    </source>
</evidence>
<sequence length="278" mass="31615">MSNFLSIFDLVLRYRGALFEGDVFSILRSSPYVTRTPKFVLANGAIDCLRSYGLNDSYLIPNYRQNYTTKEELYDKPSLPVGSNYIVRLPTKSYSSLDLLGGPYRMPVALLLEAIARVRAYTRNRTDYINPYRKKLAKLSALDLQAIREESQCLETRGPSKFKYYVYYITYYRTLRSSQFAIMPALGKCRRRKDKNKQESPNPSISDLLAIGLYLVEYRPSPGLYSYGSSDTSAMSSSILSASLESPRGIVIYYYFLDITAASGDPEIENTDSTEDED</sequence>
<dbReference type="AlphaFoldDB" id="A0A3M7CPE3"/>
<dbReference type="OrthoDB" id="3943890at2759"/>
<gene>
    <name evidence="1" type="ORF">D0863_13864</name>
</gene>
<accession>A0A3M7CPE3</accession>
<dbReference type="EMBL" id="QWIP01000830">
    <property type="protein sequence ID" value="RMY53710.1"/>
    <property type="molecule type" value="Genomic_DNA"/>
</dbReference>
<reference evidence="1 2" key="1">
    <citation type="journal article" date="2018" name="BMC Genomics">
        <title>Genomic evidence for intraspecific hybridization in a clonal and extremely halotolerant yeast.</title>
        <authorList>
            <person name="Gostincar C."/>
            <person name="Stajich J.E."/>
            <person name="Zupancic J."/>
            <person name="Zalar P."/>
            <person name="Gunde-Cimerman N."/>
        </authorList>
    </citation>
    <scope>NUCLEOTIDE SEQUENCE [LARGE SCALE GENOMIC DNA]</scope>
    <source>
        <strain evidence="1 2">EXF-2682</strain>
    </source>
</reference>
<name>A0A3M7CPE3_HORWE</name>
<protein>
    <submittedName>
        <fullName evidence="1">Uncharacterized protein</fullName>
    </submittedName>
</protein>